<proteinExistence type="predicted"/>
<sequence>MKKDQFISFLKDPEVETILGNIMFKAISQAMTRTINMESGRDNPGGPPVIKEETWNMVDWIIKYFPHVEGAMRGVQSDVSQAKNASIGVIHRFTMLLEGLNPLIVAARKHMELQEGVIDAGQSYKETPELQGPGS</sequence>
<organism evidence="1">
    <name type="scientific">viral metagenome</name>
    <dbReference type="NCBI Taxonomy" id="1070528"/>
    <lineage>
        <taxon>unclassified sequences</taxon>
        <taxon>metagenomes</taxon>
        <taxon>organismal metagenomes</taxon>
    </lineage>
</organism>
<evidence type="ECO:0000313" key="1">
    <source>
        <dbReference type="EMBL" id="QJA87306.1"/>
    </source>
</evidence>
<reference evidence="1" key="1">
    <citation type="submission" date="2020-03" db="EMBL/GenBank/DDBJ databases">
        <title>The deep terrestrial virosphere.</title>
        <authorList>
            <person name="Holmfeldt K."/>
            <person name="Nilsson E."/>
            <person name="Simone D."/>
            <person name="Lopez-Fernandez M."/>
            <person name="Wu X."/>
            <person name="de Brujin I."/>
            <person name="Lundin D."/>
            <person name="Andersson A."/>
            <person name="Bertilsson S."/>
            <person name="Dopson M."/>
        </authorList>
    </citation>
    <scope>NUCLEOTIDE SEQUENCE</scope>
    <source>
        <strain evidence="1">MM415B03019</strain>
    </source>
</reference>
<name>A0A6M3KYN9_9ZZZZ</name>
<dbReference type="AlphaFoldDB" id="A0A6M3KYN9"/>
<accession>A0A6M3KYN9</accession>
<gene>
    <name evidence="1" type="ORF">MM415B03019_0002</name>
</gene>
<protein>
    <submittedName>
        <fullName evidence="1">Uncharacterized protein</fullName>
    </submittedName>
</protein>
<dbReference type="EMBL" id="MT142696">
    <property type="protein sequence ID" value="QJA87306.1"/>
    <property type="molecule type" value="Genomic_DNA"/>
</dbReference>